<dbReference type="PROSITE" id="PS51134">
    <property type="entry name" value="ZF_TFIIB"/>
    <property type="match status" value="1"/>
</dbReference>
<dbReference type="AlphaFoldDB" id="G0U282"/>
<dbReference type="GO" id="GO:0070897">
    <property type="term" value="P:transcription preinitiation complex assembly"/>
    <property type="evidence" value="ECO:0007669"/>
    <property type="project" value="InterPro"/>
</dbReference>
<evidence type="ECO:0000256" key="1">
    <source>
        <dbReference type="ARBA" id="ARBA00023015"/>
    </source>
</evidence>
<dbReference type="VEuPathDB" id="TriTrypDB:TvY486_0902080"/>
<dbReference type="InterPro" id="IPR041189">
    <property type="entry name" value="TFIIB_C_1"/>
</dbReference>
<accession>G0U282</accession>
<dbReference type="PANTHER" id="PTHR11618:SF13">
    <property type="entry name" value="TRANSCRIPTION INITIATION FACTOR IIB"/>
    <property type="match status" value="1"/>
</dbReference>
<evidence type="ECO:0000313" key="6">
    <source>
        <dbReference type="EMBL" id="CCC50385.1"/>
    </source>
</evidence>
<dbReference type="OMA" id="YEQPCLA"/>
<keyword evidence="2" id="KW-0804">Transcription</keyword>
<dbReference type="Pfam" id="PF22108">
    <property type="entry name" value="TFIIB_C_2"/>
    <property type="match status" value="1"/>
</dbReference>
<dbReference type="Gene3D" id="1.10.472.110">
    <property type="match status" value="1"/>
</dbReference>
<dbReference type="GO" id="GO:0008270">
    <property type="term" value="F:zinc ion binding"/>
    <property type="evidence" value="ECO:0007669"/>
    <property type="project" value="UniProtKB-KW"/>
</dbReference>
<dbReference type="GO" id="GO:0097550">
    <property type="term" value="C:transcription preinitiation complex"/>
    <property type="evidence" value="ECO:0007669"/>
    <property type="project" value="TreeGrafter"/>
</dbReference>
<organism evidence="6">
    <name type="scientific">Trypanosoma vivax (strain Y486)</name>
    <dbReference type="NCBI Taxonomy" id="1055687"/>
    <lineage>
        <taxon>Eukaryota</taxon>
        <taxon>Discoba</taxon>
        <taxon>Euglenozoa</taxon>
        <taxon>Kinetoplastea</taxon>
        <taxon>Metakinetoplastina</taxon>
        <taxon>Trypanosomatida</taxon>
        <taxon>Trypanosomatidae</taxon>
        <taxon>Trypanosoma</taxon>
        <taxon>Duttonella</taxon>
    </lineage>
</organism>
<feature type="domain" description="TFIIB-type" evidence="5">
    <location>
        <begin position="8"/>
        <end position="40"/>
    </location>
</feature>
<keyword evidence="4" id="KW-0862">Zinc</keyword>
<dbReference type="EMBL" id="HE573025">
    <property type="protein sequence ID" value="CCC50385.1"/>
    <property type="molecule type" value="Genomic_DNA"/>
</dbReference>
<evidence type="ECO:0000256" key="4">
    <source>
        <dbReference type="PROSITE-ProRule" id="PRU00469"/>
    </source>
</evidence>
<dbReference type="InterPro" id="IPR054332">
    <property type="entry name" value="TFIIB_C_2"/>
</dbReference>
<dbReference type="InterPro" id="IPR000812">
    <property type="entry name" value="TFIIB"/>
</dbReference>
<evidence type="ECO:0000256" key="2">
    <source>
        <dbReference type="ARBA" id="ARBA00023163"/>
    </source>
</evidence>
<dbReference type="GO" id="GO:0005634">
    <property type="term" value="C:nucleus"/>
    <property type="evidence" value="ECO:0007669"/>
    <property type="project" value="TreeGrafter"/>
</dbReference>
<dbReference type="CDD" id="cd00043">
    <property type="entry name" value="CYCLIN_SF"/>
    <property type="match status" value="1"/>
</dbReference>
<evidence type="ECO:0000259" key="5">
    <source>
        <dbReference type="PROSITE" id="PS51134"/>
    </source>
</evidence>
<dbReference type="Gene3D" id="1.10.472.10">
    <property type="entry name" value="Cyclin-like"/>
    <property type="match status" value="1"/>
</dbReference>
<dbReference type="Pfam" id="PF18542">
    <property type="entry name" value="TFIIB_C_1"/>
    <property type="match status" value="1"/>
</dbReference>
<gene>
    <name evidence="6" type="ORF">TVY486_0902080</name>
</gene>
<keyword evidence="1" id="KW-0805">Transcription regulation</keyword>
<dbReference type="Pfam" id="PF22109">
    <property type="entry name" value="Zn_ribbon_tTFIIB"/>
    <property type="match status" value="1"/>
</dbReference>
<sequence length="346" mass="37427">MSTTADYVGRNCPHCGAVDSLATDDAFGEVACTECALVVAMGLEENAFNRYNENATYDDVDRHREHGDAKLAANISGVGTSSVTAPQSTTVAAKVVLHPVMMNCMRGLQKKSGLPEAVLDRAVAIARLFVGGRRARGQRVERQQDVSAACLMIAAEEANQPIPVAEVRFLDAAVGAVELRRVEIVQELKMTESERRLRSVFAENLLTKYILKLGLQVSIYQPHCMRLLSVISGVEELAGLTVVDRIVVALLLARTENTLSWEAASSGTVSRAASYSGMSTETVYASFCAKAHLDCAKVVKVMQKATGALSRIKKAFMELSATAIKKCRDEGSAIDDVESERKRLKV</sequence>
<name>G0U282_TRYVY</name>
<dbReference type="InterPro" id="IPR013137">
    <property type="entry name" value="Znf_TFIIB"/>
</dbReference>
<reference evidence="6" key="1">
    <citation type="journal article" date="2012" name="Proc. Natl. Acad. Sci. U.S.A.">
        <title>Antigenic diversity is generated by distinct evolutionary mechanisms in African trypanosome species.</title>
        <authorList>
            <person name="Jackson A.P."/>
            <person name="Berry A."/>
            <person name="Aslett M."/>
            <person name="Allison H.C."/>
            <person name="Burton P."/>
            <person name="Vavrova-Anderson J."/>
            <person name="Brown R."/>
            <person name="Browne H."/>
            <person name="Corton N."/>
            <person name="Hauser H."/>
            <person name="Gamble J."/>
            <person name="Gilderthorp R."/>
            <person name="Marcello L."/>
            <person name="McQuillan J."/>
            <person name="Otto T.D."/>
            <person name="Quail M.A."/>
            <person name="Sanders M.J."/>
            <person name="van Tonder A."/>
            <person name="Ginger M.L."/>
            <person name="Field M.C."/>
            <person name="Barry J.D."/>
            <person name="Hertz-Fowler C."/>
            <person name="Berriman M."/>
        </authorList>
    </citation>
    <scope>NUCLEOTIDE SEQUENCE</scope>
    <source>
        <strain evidence="6">Y486</strain>
    </source>
</reference>
<keyword evidence="4" id="KW-0863">Zinc-finger</keyword>
<proteinExistence type="predicted"/>
<keyword evidence="4" id="KW-0479">Metal-binding</keyword>
<protein>
    <recommendedName>
        <fullName evidence="3">General transcription factor TFIIB</fullName>
    </recommendedName>
</protein>
<evidence type="ECO:0000256" key="3">
    <source>
        <dbReference type="ARBA" id="ARBA00031706"/>
    </source>
</evidence>
<dbReference type="PANTHER" id="PTHR11618">
    <property type="entry name" value="TRANSCRIPTION INITIATION FACTOR IIB-RELATED"/>
    <property type="match status" value="1"/>
</dbReference>